<sequence>MFYTRLHKLASTCTGLNQHEKTRAQIIQGCRSYLLRKLILWQPGISLDEILILARSHESINRRADDMVVALVRSTTVPGLTKLTPMKEEQVDAILGRQIPCNHLVPKDWMRIGSTSKSMEARFHIC</sequence>
<organism evidence="1 2">
    <name type="scientific">Pleurodeles waltl</name>
    <name type="common">Iberian ribbed newt</name>
    <dbReference type="NCBI Taxonomy" id="8319"/>
    <lineage>
        <taxon>Eukaryota</taxon>
        <taxon>Metazoa</taxon>
        <taxon>Chordata</taxon>
        <taxon>Craniata</taxon>
        <taxon>Vertebrata</taxon>
        <taxon>Euteleostomi</taxon>
        <taxon>Amphibia</taxon>
        <taxon>Batrachia</taxon>
        <taxon>Caudata</taxon>
        <taxon>Salamandroidea</taxon>
        <taxon>Salamandridae</taxon>
        <taxon>Pleurodelinae</taxon>
        <taxon>Pleurodeles</taxon>
    </lineage>
</organism>
<proteinExistence type="predicted"/>
<keyword evidence="2" id="KW-1185">Reference proteome</keyword>
<accession>A0AAV7S5Z5</accession>
<gene>
    <name evidence="1" type="ORF">NDU88_000092</name>
</gene>
<dbReference type="AlphaFoldDB" id="A0AAV7S5Z5"/>
<evidence type="ECO:0000313" key="1">
    <source>
        <dbReference type="EMBL" id="KAJ1159585.1"/>
    </source>
</evidence>
<protein>
    <submittedName>
        <fullName evidence="1">Uncharacterized protein</fullName>
    </submittedName>
</protein>
<reference evidence="1" key="1">
    <citation type="journal article" date="2022" name="bioRxiv">
        <title>Sequencing and chromosome-scale assembly of the giantPleurodeles waltlgenome.</title>
        <authorList>
            <person name="Brown T."/>
            <person name="Elewa A."/>
            <person name="Iarovenko S."/>
            <person name="Subramanian E."/>
            <person name="Araus A.J."/>
            <person name="Petzold A."/>
            <person name="Susuki M."/>
            <person name="Suzuki K.-i.T."/>
            <person name="Hayashi T."/>
            <person name="Toyoda A."/>
            <person name="Oliveira C."/>
            <person name="Osipova E."/>
            <person name="Leigh N.D."/>
            <person name="Simon A."/>
            <person name="Yun M.H."/>
        </authorList>
    </citation>
    <scope>NUCLEOTIDE SEQUENCE</scope>
    <source>
        <strain evidence="1">20211129_DDA</strain>
        <tissue evidence="1">Liver</tissue>
    </source>
</reference>
<evidence type="ECO:0000313" key="2">
    <source>
        <dbReference type="Proteomes" id="UP001066276"/>
    </source>
</evidence>
<dbReference type="EMBL" id="JANPWB010000008">
    <property type="protein sequence ID" value="KAJ1159585.1"/>
    <property type="molecule type" value="Genomic_DNA"/>
</dbReference>
<dbReference type="Proteomes" id="UP001066276">
    <property type="component" value="Chromosome 4_2"/>
</dbReference>
<comment type="caution">
    <text evidence="1">The sequence shown here is derived from an EMBL/GenBank/DDBJ whole genome shotgun (WGS) entry which is preliminary data.</text>
</comment>
<name>A0AAV7S5Z5_PLEWA</name>